<dbReference type="InterPro" id="IPR029063">
    <property type="entry name" value="SAM-dependent_MTases_sf"/>
</dbReference>
<name>A0A382SPS4_9ZZZZ</name>
<dbReference type="GO" id="GO:0043565">
    <property type="term" value="F:sequence-specific DNA binding"/>
    <property type="evidence" value="ECO:0007669"/>
    <property type="project" value="TreeGrafter"/>
</dbReference>
<organism evidence="4">
    <name type="scientific">marine metagenome</name>
    <dbReference type="NCBI Taxonomy" id="408172"/>
    <lineage>
        <taxon>unclassified sequences</taxon>
        <taxon>metagenomes</taxon>
        <taxon>ecological metagenomes</taxon>
    </lineage>
</organism>
<dbReference type="SUPFAM" id="SSF53335">
    <property type="entry name" value="S-adenosyl-L-methionine-dependent methyltransferases"/>
    <property type="match status" value="1"/>
</dbReference>
<dbReference type="Pfam" id="PF02086">
    <property type="entry name" value="MethyltransfD12"/>
    <property type="match status" value="1"/>
</dbReference>
<keyword evidence="2" id="KW-0808">Transferase</keyword>
<dbReference type="GO" id="GO:0009007">
    <property type="term" value="F:site-specific DNA-methyltransferase (adenine-specific) activity"/>
    <property type="evidence" value="ECO:0007669"/>
    <property type="project" value="UniProtKB-EC"/>
</dbReference>
<reference evidence="4" key="1">
    <citation type="submission" date="2018-05" db="EMBL/GenBank/DDBJ databases">
        <authorList>
            <person name="Lanie J.A."/>
            <person name="Ng W.-L."/>
            <person name="Kazmierczak K.M."/>
            <person name="Andrzejewski T.M."/>
            <person name="Davidsen T.M."/>
            <person name="Wayne K.J."/>
            <person name="Tettelin H."/>
            <person name="Glass J.I."/>
            <person name="Rusch D."/>
            <person name="Podicherti R."/>
            <person name="Tsui H.-C.T."/>
            <person name="Winkler M.E."/>
        </authorList>
    </citation>
    <scope>NUCLEOTIDE SEQUENCE</scope>
</reference>
<gene>
    <name evidence="4" type="ORF">METZ01_LOCUS364406</name>
</gene>
<dbReference type="GO" id="GO:0032259">
    <property type="term" value="P:methylation"/>
    <property type="evidence" value="ECO:0007669"/>
    <property type="project" value="UniProtKB-KW"/>
</dbReference>
<evidence type="ECO:0000256" key="1">
    <source>
        <dbReference type="ARBA" id="ARBA00022603"/>
    </source>
</evidence>
<dbReference type="GO" id="GO:1904047">
    <property type="term" value="F:S-adenosyl-L-methionine binding"/>
    <property type="evidence" value="ECO:0007669"/>
    <property type="project" value="TreeGrafter"/>
</dbReference>
<dbReference type="Gene3D" id="3.40.50.150">
    <property type="entry name" value="Vaccinia Virus protein VP39"/>
    <property type="match status" value="1"/>
</dbReference>
<evidence type="ECO:0000313" key="4">
    <source>
        <dbReference type="EMBL" id="SVD11552.1"/>
    </source>
</evidence>
<feature type="non-terminal residue" evidence="4">
    <location>
        <position position="1"/>
    </location>
</feature>
<sequence>GLNPEKGKFIDLRGKYNSKFDAFRNRLLKPLVQEKLKKISACENLDYSEVIEKYDSPSTYFYTDPPYWKTENYYSLHDFDRDDHEKLCNQLKNIKGRFGLSYYDFDLLGQWLPEDEYVWERKEFAKAASARKEVKQNKGEELLIMNYEIEDYNLEKFFKDG</sequence>
<dbReference type="PANTHER" id="PTHR30481">
    <property type="entry name" value="DNA ADENINE METHYLASE"/>
    <property type="match status" value="1"/>
</dbReference>
<keyword evidence="1" id="KW-0489">Methyltransferase</keyword>
<evidence type="ECO:0000256" key="2">
    <source>
        <dbReference type="ARBA" id="ARBA00022679"/>
    </source>
</evidence>
<dbReference type="InterPro" id="IPR012327">
    <property type="entry name" value="MeTrfase_D12"/>
</dbReference>
<evidence type="ECO:0000256" key="3">
    <source>
        <dbReference type="ARBA" id="ARBA00022691"/>
    </source>
</evidence>
<protein>
    <recommendedName>
        <fullName evidence="5">DNA adenine methylase</fullName>
    </recommendedName>
</protein>
<accession>A0A382SPS4</accession>
<dbReference type="GO" id="GO:0006298">
    <property type="term" value="P:mismatch repair"/>
    <property type="evidence" value="ECO:0007669"/>
    <property type="project" value="TreeGrafter"/>
</dbReference>
<dbReference type="GO" id="GO:0009307">
    <property type="term" value="P:DNA restriction-modification system"/>
    <property type="evidence" value="ECO:0007669"/>
    <property type="project" value="InterPro"/>
</dbReference>
<dbReference type="EMBL" id="UINC01130467">
    <property type="protein sequence ID" value="SVD11552.1"/>
    <property type="molecule type" value="Genomic_DNA"/>
</dbReference>
<evidence type="ECO:0008006" key="5">
    <source>
        <dbReference type="Google" id="ProtNLM"/>
    </source>
</evidence>
<proteinExistence type="predicted"/>
<dbReference type="AlphaFoldDB" id="A0A382SPS4"/>
<keyword evidence="3" id="KW-0949">S-adenosyl-L-methionine</keyword>